<dbReference type="EMBL" id="JASBWT010000010">
    <property type="protein sequence ID" value="KAJ9101062.1"/>
    <property type="molecule type" value="Genomic_DNA"/>
</dbReference>
<proteinExistence type="predicted"/>
<protein>
    <submittedName>
        <fullName evidence="1">Uncharacterized protein</fullName>
    </submittedName>
</protein>
<keyword evidence="2" id="KW-1185">Reference proteome</keyword>
<gene>
    <name evidence="1" type="ORF">QFC21_003280</name>
</gene>
<accession>A0ACC2VP39</accession>
<evidence type="ECO:0000313" key="2">
    <source>
        <dbReference type="Proteomes" id="UP001227268"/>
    </source>
</evidence>
<comment type="caution">
    <text evidence="1">The sequence shown here is derived from an EMBL/GenBank/DDBJ whole genome shotgun (WGS) entry which is preliminary data.</text>
</comment>
<reference evidence="1" key="1">
    <citation type="submission" date="2023-04" db="EMBL/GenBank/DDBJ databases">
        <title>Draft Genome sequencing of Naganishia species isolated from polar environments using Oxford Nanopore Technology.</title>
        <authorList>
            <person name="Leo P."/>
            <person name="Venkateswaran K."/>
        </authorList>
    </citation>
    <scope>NUCLEOTIDE SEQUENCE</scope>
    <source>
        <strain evidence="1">MNA-CCFEE 5423</strain>
    </source>
</reference>
<organism evidence="1 2">
    <name type="scientific">Naganishia friedmannii</name>
    <dbReference type="NCBI Taxonomy" id="89922"/>
    <lineage>
        <taxon>Eukaryota</taxon>
        <taxon>Fungi</taxon>
        <taxon>Dikarya</taxon>
        <taxon>Basidiomycota</taxon>
        <taxon>Agaricomycotina</taxon>
        <taxon>Tremellomycetes</taxon>
        <taxon>Filobasidiales</taxon>
        <taxon>Filobasidiaceae</taxon>
        <taxon>Naganishia</taxon>
    </lineage>
</organism>
<dbReference type="Proteomes" id="UP001227268">
    <property type="component" value="Unassembled WGS sequence"/>
</dbReference>
<sequence length="175" mass="19903">MAPRKNNQPASWELDTDSPAPQGETRIRRSYCVTDLVTSPAPGIETVHDIALYAARTHGAKRAYASRKIERMIDEEKEIVKTLPNGEKKSETKKWTYYVLGGFKWITYSEFLERVRCVGSGLRELGVGGEEETMFNIYAQTQLAPNSRRFIHRAPPSAREEDGRLGINVEEEWLS</sequence>
<evidence type="ECO:0000313" key="1">
    <source>
        <dbReference type="EMBL" id="KAJ9101062.1"/>
    </source>
</evidence>
<name>A0ACC2VP39_9TREE</name>